<feature type="transmembrane region" description="Helical" evidence="6">
    <location>
        <begin position="20"/>
        <end position="39"/>
    </location>
</feature>
<feature type="domain" description="Polysaccharide chain length determinant N-terminal" evidence="7">
    <location>
        <begin position="2"/>
        <end position="95"/>
    </location>
</feature>
<evidence type="ECO:0000256" key="6">
    <source>
        <dbReference type="SAM" id="Phobius"/>
    </source>
</evidence>
<comment type="subcellular location">
    <subcellularLocation>
        <location evidence="1">Cell membrane</location>
        <topology evidence="1">Multi-pass membrane protein</topology>
    </subcellularLocation>
</comment>
<keyword evidence="4 6" id="KW-1133">Transmembrane helix</keyword>
<evidence type="ECO:0000256" key="4">
    <source>
        <dbReference type="ARBA" id="ARBA00022989"/>
    </source>
</evidence>
<feature type="non-terminal residue" evidence="8">
    <location>
        <position position="142"/>
    </location>
</feature>
<keyword evidence="5 6" id="KW-0472">Membrane</keyword>
<dbReference type="GO" id="GO:0005886">
    <property type="term" value="C:plasma membrane"/>
    <property type="evidence" value="ECO:0007669"/>
    <property type="project" value="UniProtKB-SubCell"/>
</dbReference>
<evidence type="ECO:0000256" key="3">
    <source>
        <dbReference type="ARBA" id="ARBA00022692"/>
    </source>
</evidence>
<evidence type="ECO:0000256" key="2">
    <source>
        <dbReference type="ARBA" id="ARBA00022475"/>
    </source>
</evidence>
<evidence type="ECO:0000256" key="5">
    <source>
        <dbReference type="ARBA" id="ARBA00023136"/>
    </source>
</evidence>
<evidence type="ECO:0000259" key="7">
    <source>
        <dbReference type="Pfam" id="PF02706"/>
    </source>
</evidence>
<keyword evidence="3 6" id="KW-0812">Transmembrane</keyword>
<organism evidence="8">
    <name type="scientific">marine metagenome</name>
    <dbReference type="NCBI Taxonomy" id="408172"/>
    <lineage>
        <taxon>unclassified sequences</taxon>
        <taxon>metagenomes</taxon>
        <taxon>ecological metagenomes</taxon>
    </lineage>
</organism>
<gene>
    <name evidence="8" type="ORF">METZ01_LOCUS261851</name>
</gene>
<dbReference type="EMBL" id="UINC01072971">
    <property type="protein sequence ID" value="SVC08997.1"/>
    <property type="molecule type" value="Genomic_DNA"/>
</dbReference>
<keyword evidence="2" id="KW-1003">Cell membrane</keyword>
<feature type="non-terminal residue" evidence="8">
    <location>
        <position position="1"/>
    </location>
</feature>
<dbReference type="InterPro" id="IPR003856">
    <property type="entry name" value="LPS_length_determ_N"/>
</dbReference>
<protein>
    <recommendedName>
        <fullName evidence="7">Polysaccharide chain length determinant N-terminal domain-containing protein</fullName>
    </recommendedName>
</protein>
<accession>A0A382JCJ2</accession>
<dbReference type="Pfam" id="PF02706">
    <property type="entry name" value="Wzz"/>
    <property type="match status" value="1"/>
</dbReference>
<name>A0A382JCJ2_9ZZZZ</name>
<evidence type="ECO:0000256" key="1">
    <source>
        <dbReference type="ARBA" id="ARBA00004651"/>
    </source>
</evidence>
<evidence type="ECO:0000313" key="8">
    <source>
        <dbReference type="EMBL" id="SVC08997.1"/>
    </source>
</evidence>
<sequence length="142" mass="15455">VTLGELVFGLARNWRLVGSVGGSVLALVAAWTFLATPVYKSTAVIRILDQQSEMGIPQQLSDIPGADLLGFGRDELESEVGVLRSWRLTEAIVDSLALTVNLRKPAGIRREILEVQSVGDIDWEGKLTLKYQGSGSYSVRVK</sequence>
<reference evidence="8" key="1">
    <citation type="submission" date="2018-05" db="EMBL/GenBank/DDBJ databases">
        <authorList>
            <person name="Lanie J.A."/>
            <person name="Ng W.-L."/>
            <person name="Kazmierczak K.M."/>
            <person name="Andrzejewski T.M."/>
            <person name="Davidsen T.M."/>
            <person name="Wayne K.J."/>
            <person name="Tettelin H."/>
            <person name="Glass J.I."/>
            <person name="Rusch D."/>
            <person name="Podicherti R."/>
            <person name="Tsui H.-C.T."/>
            <person name="Winkler M.E."/>
        </authorList>
    </citation>
    <scope>NUCLEOTIDE SEQUENCE</scope>
</reference>
<proteinExistence type="predicted"/>
<dbReference type="AlphaFoldDB" id="A0A382JCJ2"/>